<evidence type="ECO:0000256" key="1">
    <source>
        <dbReference type="ARBA" id="ARBA00022553"/>
    </source>
</evidence>
<dbReference type="InterPro" id="IPR029353">
    <property type="entry name" value="NYAP_C"/>
</dbReference>
<dbReference type="Pfam" id="PF15439">
    <property type="entry name" value="NYAP_N"/>
    <property type="match status" value="1"/>
</dbReference>
<feature type="region of interest" description="Disordered" evidence="2">
    <location>
        <begin position="374"/>
        <end position="462"/>
    </location>
</feature>
<feature type="compositionally biased region" description="Basic and acidic residues" evidence="2">
    <location>
        <begin position="172"/>
        <end position="185"/>
    </location>
</feature>
<dbReference type="InterPro" id="IPR039482">
    <property type="entry name" value="NYAP_N"/>
</dbReference>
<feature type="compositionally biased region" description="Polar residues" evidence="2">
    <location>
        <begin position="299"/>
        <end position="314"/>
    </location>
</feature>
<feature type="domain" description="Neuronal tyrosine-phosphorylated phosphoinositide-3-kinase adapter C-terminal" evidence="5">
    <location>
        <begin position="456"/>
        <end position="492"/>
    </location>
</feature>
<evidence type="ECO:0000256" key="2">
    <source>
        <dbReference type="SAM" id="MobiDB-lite"/>
    </source>
</evidence>
<feature type="compositionally biased region" description="Polar residues" evidence="2">
    <location>
        <begin position="399"/>
        <end position="420"/>
    </location>
</feature>
<dbReference type="Proteomes" id="UP000001038">
    <property type="component" value="Chromosome 21"/>
</dbReference>
<reference evidence="6" key="3">
    <citation type="submission" date="2025-09" db="UniProtKB">
        <authorList>
            <consortium name="Ensembl"/>
        </authorList>
    </citation>
    <scope>IDENTIFICATION</scope>
    <source>
        <strain evidence="6">Hd-rR</strain>
    </source>
</reference>
<feature type="region of interest" description="Disordered" evidence="2">
    <location>
        <begin position="122"/>
        <end position="154"/>
    </location>
</feature>
<proteinExistence type="predicted"/>
<keyword evidence="7" id="KW-1185">Reference proteome</keyword>
<feature type="transmembrane region" description="Helical" evidence="3">
    <location>
        <begin position="528"/>
        <end position="551"/>
    </location>
</feature>
<name>A0A3B3IBD2_ORYLA</name>
<sequence>LVRRKLSLHHKEDCSVQRFLQGAEDMGLQTYDQLVIQNAADIARESDRLRSQGRSTNICFVFLCIYYFRMVEKSGKVNEGHANTGCRLIRHFRSSSGPTPLAMDNMVHFTASPPIKPALQQVVTQSSDDGAGSINLSSPRKQPPPKPKRDPNTRLSASYEAVSAGLTLAAKETSKPRPHSDDYTTMRKVPPPKPKRSPNTKLTGSYEEINAVASQLHQLRPADNHDEEDIYIEMMGSQPRARSLQEPPDSPDMADSEAVYEEMKYLPALTLGLVGLGTSPQRTETKRTVVGGTSLGDVAQNTSNAGTSKSQSGKEGNCEIPAPFPNLLPHRPPLLVFPPSPVTCSPASDESPLTPLEVKKLPVFETSLNYATGPDSPLALPPPYRPPSHFPFPPEASFLAQNRAASIPSCSDSPKTSSQRPCGEPLGKPPPYSPVKASRPEPRRAHSCSSSPLLFNPANGRPLTSPLDELNTLFSSGRSLLRKSTSGRKSRDGGLFGKTLIHNKTVTPSCKTHPNAPCCLFVSLLKMALLHMLCLASPIVCFALLILLPGFNSNINLPGREECGSAPTSPSLLQDKNANNHSLHSPSPITIENGNQISNGNNPPLHNLLVVSICLDF</sequence>
<dbReference type="STRING" id="8090.ENSORLP00000041138"/>
<organism evidence="6 7">
    <name type="scientific">Oryzias latipes</name>
    <name type="common">Japanese rice fish</name>
    <name type="synonym">Japanese killifish</name>
    <dbReference type="NCBI Taxonomy" id="8090"/>
    <lineage>
        <taxon>Eukaryota</taxon>
        <taxon>Metazoa</taxon>
        <taxon>Chordata</taxon>
        <taxon>Craniata</taxon>
        <taxon>Vertebrata</taxon>
        <taxon>Euteleostomi</taxon>
        <taxon>Actinopterygii</taxon>
        <taxon>Neopterygii</taxon>
        <taxon>Teleostei</taxon>
        <taxon>Neoteleostei</taxon>
        <taxon>Acanthomorphata</taxon>
        <taxon>Ovalentaria</taxon>
        <taxon>Atherinomorphae</taxon>
        <taxon>Beloniformes</taxon>
        <taxon>Adrianichthyidae</taxon>
        <taxon>Oryziinae</taxon>
        <taxon>Oryzias</taxon>
    </lineage>
</organism>
<dbReference type="FunCoup" id="A0A3B3IBD2">
    <property type="interactions" value="96"/>
</dbReference>
<reference evidence="6 7" key="1">
    <citation type="journal article" date="2007" name="Nature">
        <title>The medaka draft genome and insights into vertebrate genome evolution.</title>
        <authorList>
            <person name="Kasahara M."/>
            <person name="Naruse K."/>
            <person name="Sasaki S."/>
            <person name="Nakatani Y."/>
            <person name="Qu W."/>
            <person name="Ahsan B."/>
            <person name="Yamada T."/>
            <person name="Nagayasu Y."/>
            <person name="Doi K."/>
            <person name="Kasai Y."/>
            <person name="Jindo T."/>
            <person name="Kobayashi D."/>
            <person name="Shimada A."/>
            <person name="Toyoda A."/>
            <person name="Kuroki Y."/>
            <person name="Fujiyama A."/>
            <person name="Sasaki T."/>
            <person name="Shimizu A."/>
            <person name="Asakawa S."/>
            <person name="Shimizu N."/>
            <person name="Hashimoto S."/>
            <person name="Yang J."/>
            <person name="Lee Y."/>
            <person name="Matsushima K."/>
            <person name="Sugano S."/>
            <person name="Sakaizumi M."/>
            <person name="Narita T."/>
            <person name="Ohishi K."/>
            <person name="Haga S."/>
            <person name="Ohta F."/>
            <person name="Nomoto H."/>
            <person name="Nogata K."/>
            <person name="Morishita T."/>
            <person name="Endo T."/>
            <person name="Shin-I T."/>
            <person name="Takeda H."/>
            <person name="Morishita S."/>
            <person name="Kohara Y."/>
        </authorList>
    </citation>
    <scope>NUCLEOTIDE SEQUENCE [LARGE SCALE GENOMIC DNA]</scope>
    <source>
        <strain evidence="6 7">Hd-rR</strain>
    </source>
</reference>
<feature type="compositionally biased region" description="Polar residues" evidence="2">
    <location>
        <begin position="122"/>
        <end position="138"/>
    </location>
</feature>
<dbReference type="GeneTree" id="ENSGT00890000139453"/>
<evidence type="ECO:0000256" key="3">
    <source>
        <dbReference type="SAM" id="Phobius"/>
    </source>
</evidence>
<dbReference type="Bgee" id="ENSORLG00000026333">
    <property type="expression patterns" value="Expressed in brain and 6 other cell types or tissues"/>
</dbReference>
<dbReference type="Ensembl" id="ENSORLT00000046098.1">
    <property type="protein sequence ID" value="ENSORLP00000041138.1"/>
    <property type="gene ID" value="ENSORLG00000026333.1"/>
</dbReference>
<evidence type="ECO:0000313" key="6">
    <source>
        <dbReference type="Ensembl" id="ENSORLP00000041138.1"/>
    </source>
</evidence>
<dbReference type="InterPro" id="IPR052838">
    <property type="entry name" value="Myosin-XVI"/>
</dbReference>
<feature type="compositionally biased region" description="Pro residues" evidence="2">
    <location>
        <begin position="379"/>
        <end position="394"/>
    </location>
</feature>
<keyword evidence="3" id="KW-0472">Membrane</keyword>
<evidence type="ECO:0000313" key="7">
    <source>
        <dbReference type="Proteomes" id="UP000001038"/>
    </source>
</evidence>
<evidence type="ECO:0000259" key="5">
    <source>
        <dbReference type="Pfam" id="PF15452"/>
    </source>
</evidence>
<dbReference type="PANTHER" id="PTHR47335:SF1">
    <property type="entry name" value="UNCONVENTIONAL MYOSIN-XVI"/>
    <property type="match status" value="1"/>
</dbReference>
<dbReference type="PANTHER" id="PTHR47335">
    <property type="entry name" value="UNCONVENTIONAL MYOSIN-XVI"/>
    <property type="match status" value="1"/>
</dbReference>
<feature type="region of interest" description="Disordered" evidence="2">
    <location>
        <begin position="291"/>
        <end position="319"/>
    </location>
</feature>
<feature type="region of interest" description="Disordered" evidence="2">
    <location>
        <begin position="166"/>
        <end position="202"/>
    </location>
</feature>
<dbReference type="Pfam" id="PF15452">
    <property type="entry name" value="NYAP_C"/>
    <property type="match status" value="1"/>
</dbReference>
<evidence type="ECO:0000259" key="4">
    <source>
        <dbReference type="Pfam" id="PF15439"/>
    </source>
</evidence>
<reference evidence="6" key="2">
    <citation type="submission" date="2025-08" db="UniProtKB">
        <authorList>
            <consortium name="Ensembl"/>
        </authorList>
    </citation>
    <scope>IDENTIFICATION</scope>
    <source>
        <strain evidence="6">Hd-rR</strain>
    </source>
</reference>
<protein>
    <submittedName>
        <fullName evidence="6">Uncharacterized protein</fullName>
    </submittedName>
</protein>
<dbReference type="AlphaFoldDB" id="A0A3B3IBD2"/>
<feature type="region of interest" description="Disordered" evidence="2">
    <location>
        <begin position="566"/>
        <end position="596"/>
    </location>
</feature>
<keyword evidence="1" id="KW-0597">Phosphoprotein</keyword>
<accession>A0A3B3IBD2</accession>
<dbReference type="InParanoid" id="A0A3B3IBD2"/>
<feature type="domain" description="Neuronal tyrosine-phosphorylated phosphoinositide-3-kinase adapter N-terminal" evidence="4">
    <location>
        <begin position="78"/>
        <end position="414"/>
    </location>
</feature>
<keyword evidence="3" id="KW-0812">Transmembrane</keyword>
<keyword evidence="3" id="KW-1133">Transmembrane helix</keyword>